<protein>
    <recommendedName>
        <fullName evidence="6">Small ribosomal subunit protein mS23</fullName>
    </recommendedName>
    <alternativeName>
        <fullName evidence="7">37S ribosomal protein S25, mitochondrial</fullName>
    </alternativeName>
</protein>
<evidence type="ECO:0000256" key="7">
    <source>
        <dbReference type="ARBA" id="ARBA00035421"/>
    </source>
</evidence>
<evidence type="ECO:0000256" key="6">
    <source>
        <dbReference type="ARBA" id="ARBA00035137"/>
    </source>
</evidence>
<comment type="subcellular location">
    <subcellularLocation>
        <location evidence="1">Mitochondrion</location>
    </subcellularLocation>
</comment>
<dbReference type="GO" id="GO:0005763">
    <property type="term" value="C:mitochondrial small ribosomal subunit"/>
    <property type="evidence" value="ECO:0007669"/>
    <property type="project" value="InterPro"/>
</dbReference>
<organism evidence="9 10">
    <name type="scientific">Extremus antarcticus</name>
    <dbReference type="NCBI Taxonomy" id="702011"/>
    <lineage>
        <taxon>Eukaryota</taxon>
        <taxon>Fungi</taxon>
        <taxon>Dikarya</taxon>
        <taxon>Ascomycota</taxon>
        <taxon>Pezizomycotina</taxon>
        <taxon>Dothideomycetes</taxon>
        <taxon>Dothideomycetidae</taxon>
        <taxon>Mycosphaerellales</taxon>
        <taxon>Extremaceae</taxon>
        <taxon>Extremus</taxon>
    </lineage>
</organism>
<dbReference type="GO" id="GO:0003735">
    <property type="term" value="F:structural constituent of ribosome"/>
    <property type="evidence" value="ECO:0007669"/>
    <property type="project" value="InterPro"/>
</dbReference>
<proteinExistence type="inferred from homology"/>
<reference evidence="9" key="1">
    <citation type="submission" date="2023-04" db="EMBL/GenBank/DDBJ databases">
        <title>Black Yeasts Isolated from many extreme environments.</title>
        <authorList>
            <person name="Coleine C."/>
            <person name="Stajich J.E."/>
            <person name="Selbmann L."/>
        </authorList>
    </citation>
    <scope>NUCLEOTIDE SEQUENCE</scope>
    <source>
        <strain evidence="9">CCFEE 5312</strain>
    </source>
</reference>
<evidence type="ECO:0000313" key="10">
    <source>
        <dbReference type="Proteomes" id="UP001271007"/>
    </source>
</evidence>
<accession>A0AAJ0DAN3</accession>
<evidence type="ECO:0000256" key="2">
    <source>
        <dbReference type="ARBA" id="ARBA00009864"/>
    </source>
</evidence>
<comment type="caution">
    <text evidence="9">The sequence shown here is derived from an EMBL/GenBank/DDBJ whole genome shotgun (WGS) entry which is preliminary data.</text>
</comment>
<dbReference type="Proteomes" id="UP001271007">
    <property type="component" value="Unassembled WGS sequence"/>
</dbReference>
<feature type="compositionally biased region" description="Acidic residues" evidence="8">
    <location>
        <begin position="243"/>
        <end position="261"/>
    </location>
</feature>
<evidence type="ECO:0000313" key="9">
    <source>
        <dbReference type="EMBL" id="KAK3050390.1"/>
    </source>
</evidence>
<dbReference type="Pfam" id="PF13741">
    <property type="entry name" value="MRP-S25"/>
    <property type="match status" value="2"/>
</dbReference>
<dbReference type="PANTHER" id="PTHR37799:SF1">
    <property type="entry name" value="SMALL RIBOSOMAL SUBUNIT PROTEIN MS23"/>
    <property type="match status" value="1"/>
</dbReference>
<evidence type="ECO:0000256" key="5">
    <source>
        <dbReference type="ARBA" id="ARBA00023274"/>
    </source>
</evidence>
<evidence type="ECO:0000256" key="4">
    <source>
        <dbReference type="ARBA" id="ARBA00023128"/>
    </source>
</evidence>
<sequence length="285" mass="32757">MGRLNHAASRVHTHATQILQNTRHTYPPPWLAAIQTTPPSEKLVRPVLKRTQKPGKRSSRIFQPVNITYEEDKLRWEYFNDHPWELARPRVVLESDGRDREKWDWSVELDVALNRPRMRSKDPFGRTGLAWEMVMEKQAARPLNGEAVIQRQHHLLTHTSLTPAAAYDKARKELYRIRHFRETERRVAREEAQAVGAFFGPGPLEIGMKLEDKAYENWKEWAIKETAALKQIQGSAYTGVGTEEAEEEMTPDFVEESPEELELVKESLPGSRKGQEARGGAAIHP</sequence>
<dbReference type="EMBL" id="JAWDJX010000032">
    <property type="protein sequence ID" value="KAK3050390.1"/>
    <property type="molecule type" value="Genomic_DNA"/>
</dbReference>
<dbReference type="InterPro" id="IPR016939">
    <property type="entry name" value="Ribosomal_mS23_fun"/>
</dbReference>
<gene>
    <name evidence="9" type="primary">RSM25</name>
    <name evidence="9" type="ORF">LTR09_008301</name>
</gene>
<feature type="region of interest" description="Disordered" evidence="8">
    <location>
        <begin position="241"/>
        <end position="285"/>
    </location>
</feature>
<keyword evidence="10" id="KW-1185">Reference proteome</keyword>
<keyword evidence="4" id="KW-0496">Mitochondrion</keyword>
<name>A0AAJ0DAN3_9PEZI</name>
<evidence type="ECO:0000256" key="8">
    <source>
        <dbReference type="SAM" id="MobiDB-lite"/>
    </source>
</evidence>
<dbReference type="AlphaFoldDB" id="A0AAJ0DAN3"/>
<dbReference type="PANTHER" id="PTHR37799">
    <property type="entry name" value="37S RIBOSOMAL PROTEIN S25, MITOCHONDRIAL"/>
    <property type="match status" value="1"/>
</dbReference>
<keyword evidence="3" id="KW-0689">Ribosomal protein</keyword>
<evidence type="ECO:0000256" key="1">
    <source>
        <dbReference type="ARBA" id="ARBA00004173"/>
    </source>
</evidence>
<evidence type="ECO:0000256" key="3">
    <source>
        <dbReference type="ARBA" id="ARBA00022980"/>
    </source>
</evidence>
<comment type="similarity">
    <text evidence="2">Belongs to the mitochondrion-specific ribosomal protein mS23 family.</text>
</comment>
<keyword evidence="5" id="KW-0687">Ribonucleoprotein</keyword>